<dbReference type="InterPro" id="IPR053981">
    <property type="entry name" value="Gp44/GpP-like_2nd"/>
</dbReference>
<dbReference type="AlphaFoldDB" id="X0W7B5"/>
<feature type="non-terminal residue" evidence="3">
    <location>
        <position position="257"/>
    </location>
</feature>
<feature type="domain" description="Baseplate hub protein gp44/GpP-like second" evidence="2">
    <location>
        <begin position="98"/>
        <end position="157"/>
    </location>
</feature>
<sequence length="257" mass="28240">NKSLDSLSGTFSFVAVAEADVSFPLKVGDSCVIYIDEFSVINGYIEKLTGSAEKNQQSVTVSGRDKTCDVIDSTLGDNIEFTAPISLVDITKRTLKIAGITGVDVSTDVKDLQDFTKDELSGIAGKTGDTLFDFLESYARMRQVLMTADNDGNILYTRAPKNASNIQILREYDDFNNRNNIISASWDIDNTKRFNKYVFHTQTSLVAFNLLGSDGAGDSQSTANDQITQVNSEATDKEIRTGRTYHVIAEQSLSEEH</sequence>
<evidence type="ECO:0000313" key="3">
    <source>
        <dbReference type="EMBL" id="GAG26844.1"/>
    </source>
</evidence>
<organism evidence="3">
    <name type="scientific">marine sediment metagenome</name>
    <dbReference type="NCBI Taxonomy" id="412755"/>
    <lineage>
        <taxon>unclassified sequences</taxon>
        <taxon>metagenomes</taxon>
        <taxon>ecological metagenomes</taxon>
    </lineage>
</organism>
<dbReference type="Pfam" id="PF22255">
    <property type="entry name" value="Gp44-like_2nd"/>
    <property type="match status" value="1"/>
</dbReference>
<accession>X0W7B5</accession>
<dbReference type="InterPro" id="IPR049354">
    <property type="entry name" value="GpP-like_N"/>
</dbReference>
<evidence type="ECO:0000259" key="2">
    <source>
        <dbReference type="Pfam" id="PF22255"/>
    </source>
</evidence>
<protein>
    <submittedName>
        <fullName evidence="3">Uncharacterized protein</fullName>
    </submittedName>
</protein>
<name>X0W7B5_9ZZZZ</name>
<feature type="non-terminal residue" evidence="3">
    <location>
        <position position="1"/>
    </location>
</feature>
<dbReference type="Gene3D" id="2.30.300.10">
    <property type="entry name" value="Baseplate protein-like domain - beta roll fold"/>
    <property type="match status" value="1"/>
</dbReference>
<dbReference type="SUPFAM" id="SSF69279">
    <property type="entry name" value="Phage tail proteins"/>
    <property type="match status" value="2"/>
</dbReference>
<feature type="domain" description="Baseplate hub protein gp44-like N-terminal" evidence="1">
    <location>
        <begin position="2"/>
        <end position="65"/>
    </location>
</feature>
<reference evidence="3" key="1">
    <citation type="journal article" date="2014" name="Front. Microbiol.">
        <title>High frequency of phylogenetically diverse reductive dehalogenase-homologous genes in deep subseafloor sedimentary metagenomes.</title>
        <authorList>
            <person name="Kawai M."/>
            <person name="Futagami T."/>
            <person name="Toyoda A."/>
            <person name="Takaki Y."/>
            <person name="Nishi S."/>
            <person name="Hori S."/>
            <person name="Arai W."/>
            <person name="Tsubouchi T."/>
            <person name="Morono Y."/>
            <person name="Uchiyama I."/>
            <person name="Ito T."/>
            <person name="Fujiyama A."/>
            <person name="Inagaki F."/>
            <person name="Takami H."/>
        </authorList>
    </citation>
    <scope>NUCLEOTIDE SEQUENCE</scope>
    <source>
        <strain evidence="3">Expedition CK06-06</strain>
    </source>
</reference>
<gene>
    <name evidence="3" type="ORF">S01H1_55685</name>
</gene>
<proteinExistence type="predicted"/>
<comment type="caution">
    <text evidence="3">The sequence shown here is derived from an EMBL/GenBank/DDBJ whole genome shotgun (WGS) entry which is preliminary data.</text>
</comment>
<dbReference type="EMBL" id="BARS01036209">
    <property type="protein sequence ID" value="GAG26844.1"/>
    <property type="molecule type" value="Genomic_DNA"/>
</dbReference>
<evidence type="ECO:0000259" key="1">
    <source>
        <dbReference type="Pfam" id="PF21683"/>
    </source>
</evidence>
<dbReference type="Pfam" id="PF21683">
    <property type="entry name" value="GpP-like_1st"/>
    <property type="match status" value="1"/>
</dbReference>